<dbReference type="RefSeq" id="WP_146865697.1">
    <property type="nucleotide sequence ID" value="NZ_BKAU01000005.1"/>
</dbReference>
<protein>
    <submittedName>
        <fullName evidence="1">Uncharacterized protein</fullName>
    </submittedName>
</protein>
<reference evidence="1 2" key="1">
    <citation type="submission" date="2019-07" db="EMBL/GenBank/DDBJ databases">
        <title>Whole genome shotgun sequence of Chitinophaga cymbidii NBRC 109752.</title>
        <authorList>
            <person name="Hosoyama A."/>
            <person name="Uohara A."/>
            <person name="Ohji S."/>
            <person name="Ichikawa N."/>
        </authorList>
    </citation>
    <scope>NUCLEOTIDE SEQUENCE [LARGE SCALE GENOMIC DNA]</scope>
    <source>
        <strain evidence="1 2">NBRC 109752</strain>
    </source>
</reference>
<gene>
    <name evidence="1" type="ORF">CCY01nite_40390</name>
</gene>
<accession>A0A512RQ08</accession>
<keyword evidence="2" id="KW-1185">Reference proteome</keyword>
<organism evidence="1 2">
    <name type="scientific">Chitinophaga cymbidii</name>
    <dbReference type="NCBI Taxonomy" id="1096750"/>
    <lineage>
        <taxon>Bacteria</taxon>
        <taxon>Pseudomonadati</taxon>
        <taxon>Bacteroidota</taxon>
        <taxon>Chitinophagia</taxon>
        <taxon>Chitinophagales</taxon>
        <taxon>Chitinophagaceae</taxon>
        <taxon>Chitinophaga</taxon>
    </lineage>
</organism>
<evidence type="ECO:0000313" key="2">
    <source>
        <dbReference type="Proteomes" id="UP000321436"/>
    </source>
</evidence>
<evidence type="ECO:0000313" key="1">
    <source>
        <dbReference type="EMBL" id="GEP97779.1"/>
    </source>
</evidence>
<name>A0A512RQ08_9BACT</name>
<sequence length="125" mass="13494">MKGYVIRIFIVLCTPVFGFSSSKTTFNTVKKDCFLLVAGGDANDPSDYTWTASALNCPGTGRICMIVISSSDVYTLPEAIEAGSDKWVGRPKVNQTALAEDLSNAAKSVSDPYTAPSGRIFYKEH</sequence>
<dbReference type="OrthoDB" id="712355at2"/>
<dbReference type="EMBL" id="BKAU01000005">
    <property type="protein sequence ID" value="GEP97779.1"/>
    <property type="molecule type" value="Genomic_DNA"/>
</dbReference>
<dbReference type="Proteomes" id="UP000321436">
    <property type="component" value="Unassembled WGS sequence"/>
</dbReference>
<proteinExistence type="predicted"/>
<dbReference type="AlphaFoldDB" id="A0A512RQ08"/>
<comment type="caution">
    <text evidence="1">The sequence shown here is derived from an EMBL/GenBank/DDBJ whole genome shotgun (WGS) entry which is preliminary data.</text>
</comment>